<evidence type="ECO:0000256" key="3">
    <source>
        <dbReference type="ARBA" id="ARBA00022553"/>
    </source>
</evidence>
<dbReference type="InterPro" id="IPR036890">
    <property type="entry name" value="HATPase_C_sf"/>
</dbReference>
<dbReference type="EMBL" id="FQZS01000012">
    <property type="protein sequence ID" value="SHI96628.1"/>
    <property type="molecule type" value="Genomic_DNA"/>
</dbReference>
<dbReference type="STRING" id="1122184.SAMN02745176_01944"/>
<keyword evidence="4 8" id="KW-0808">Transferase</keyword>
<name>A0A1M6FFW9_9FIRM</name>
<dbReference type="PROSITE" id="PS50109">
    <property type="entry name" value="HIS_KIN"/>
    <property type="match status" value="1"/>
</dbReference>
<evidence type="ECO:0000256" key="1">
    <source>
        <dbReference type="ARBA" id="ARBA00000085"/>
    </source>
</evidence>
<dbReference type="PANTHER" id="PTHR43547:SF2">
    <property type="entry name" value="HYBRID SIGNAL TRANSDUCTION HISTIDINE KINASE C"/>
    <property type="match status" value="1"/>
</dbReference>
<keyword evidence="9" id="KW-1185">Reference proteome</keyword>
<keyword evidence="4 8" id="KW-0418">Kinase</keyword>
<keyword evidence="5" id="KW-0902">Two-component regulatory system</keyword>
<sequence length="428" mass="49561">MNKAKHTFLIAACVALASQFNFKCFVPGFIITLSVILLPIFLYNYVELNPIVVCFTTGIVSPLFRGIIEYLEIKDAVTTWVMVAPDVFFYFSYGIFYYFLYYKEVKEDLTRFFTTAFFCDFLSNIVEMSIRINISSMSFEIIRNLMAIALVRAFISVGVVISIKHYRAFLDRVEHEERYRRLVLLTSSFKSEIYFMSKNIKEIEDVMKKSYYAYKLISENDYPEELKHLALDISKDVHEIKKGYLRIISGLEEISKDKTDETSMSIRDIIRILEIDTKDFIRLNKLDIQIYFNTKVDFYVEEHYYLMSILKNLINNSIEALERRERGFIKLNVCESGEDYIFIVSDNGEGIKPGNIDYIFNPGFSTKFDESTGNIGRGLGLALVKDLTNSIFYGSITVQSEVDKGTSFTITIPKNVFRGENDEVLYCG</sequence>
<dbReference type="EC" id="2.7.13.3" evidence="2"/>
<feature type="transmembrane region" description="Helical" evidence="6">
    <location>
        <begin position="112"/>
        <end position="130"/>
    </location>
</feature>
<evidence type="ECO:0000256" key="2">
    <source>
        <dbReference type="ARBA" id="ARBA00012438"/>
    </source>
</evidence>
<dbReference type="RefSeq" id="WP_073026010.1">
    <property type="nucleotide sequence ID" value="NZ_FQZS01000012.1"/>
</dbReference>
<dbReference type="Proteomes" id="UP000184442">
    <property type="component" value="Unassembled WGS sequence"/>
</dbReference>
<feature type="transmembrane region" description="Helical" evidence="6">
    <location>
        <begin position="48"/>
        <end position="68"/>
    </location>
</feature>
<protein>
    <recommendedName>
        <fullName evidence="2">histidine kinase</fullName>
        <ecNumber evidence="2">2.7.13.3</ecNumber>
    </recommendedName>
</protein>
<organism evidence="8 9">
    <name type="scientific">Lutispora thermophila DSM 19022</name>
    <dbReference type="NCBI Taxonomy" id="1122184"/>
    <lineage>
        <taxon>Bacteria</taxon>
        <taxon>Bacillati</taxon>
        <taxon>Bacillota</taxon>
        <taxon>Clostridia</taxon>
        <taxon>Lutisporales</taxon>
        <taxon>Lutisporaceae</taxon>
        <taxon>Lutispora</taxon>
    </lineage>
</organism>
<dbReference type="InterPro" id="IPR003594">
    <property type="entry name" value="HATPase_dom"/>
</dbReference>
<feature type="transmembrane region" description="Helical" evidence="6">
    <location>
        <begin position="142"/>
        <end position="163"/>
    </location>
</feature>
<keyword evidence="3" id="KW-0597">Phosphoprotein</keyword>
<dbReference type="SUPFAM" id="SSF55874">
    <property type="entry name" value="ATPase domain of HSP90 chaperone/DNA topoisomerase II/histidine kinase"/>
    <property type="match status" value="1"/>
</dbReference>
<comment type="catalytic activity">
    <reaction evidence="1">
        <text>ATP + protein L-histidine = ADP + protein N-phospho-L-histidine.</text>
        <dbReference type="EC" id="2.7.13.3"/>
    </reaction>
</comment>
<dbReference type="GO" id="GO:0000155">
    <property type="term" value="F:phosphorelay sensor kinase activity"/>
    <property type="evidence" value="ECO:0007669"/>
    <property type="project" value="TreeGrafter"/>
</dbReference>
<dbReference type="AlphaFoldDB" id="A0A1M6FFW9"/>
<evidence type="ECO:0000259" key="7">
    <source>
        <dbReference type="PROSITE" id="PS50109"/>
    </source>
</evidence>
<dbReference type="InterPro" id="IPR004358">
    <property type="entry name" value="Sig_transdc_His_kin-like_C"/>
</dbReference>
<keyword evidence="6" id="KW-1133">Transmembrane helix</keyword>
<keyword evidence="6" id="KW-0812">Transmembrane</keyword>
<dbReference type="Gene3D" id="3.30.565.10">
    <property type="entry name" value="Histidine kinase-like ATPase, C-terminal domain"/>
    <property type="match status" value="1"/>
</dbReference>
<feature type="transmembrane region" description="Helical" evidence="6">
    <location>
        <begin position="80"/>
        <end position="100"/>
    </location>
</feature>
<evidence type="ECO:0000256" key="5">
    <source>
        <dbReference type="ARBA" id="ARBA00023012"/>
    </source>
</evidence>
<feature type="transmembrane region" description="Helical" evidence="6">
    <location>
        <begin position="20"/>
        <end position="42"/>
    </location>
</feature>
<evidence type="ECO:0000313" key="8">
    <source>
        <dbReference type="EMBL" id="SHI96628.1"/>
    </source>
</evidence>
<proteinExistence type="predicted"/>
<dbReference type="Pfam" id="PF02518">
    <property type="entry name" value="HATPase_c"/>
    <property type="match status" value="1"/>
</dbReference>
<evidence type="ECO:0000313" key="9">
    <source>
        <dbReference type="Proteomes" id="UP000184442"/>
    </source>
</evidence>
<dbReference type="PANTHER" id="PTHR43547">
    <property type="entry name" value="TWO-COMPONENT HISTIDINE KINASE"/>
    <property type="match status" value="1"/>
</dbReference>
<keyword evidence="6" id="KW-0472">Membrane</keyword>
<dbReference type="OrthoDB" id="1791938at2"/>
<evidence type="ECO:0000256" key="6">
    <source>
        <dbReference type="SAM" id="Phobius"/>
    </source>
</evidence>
<dbReference type="InterPro" id="IPR005467">
    <property type="entry name" value="His_kinase_dom"/>
</dbReference>
<evidence type="ECO:0000256" key="4">
    <source>
        <dbReference type="ARBA" id="ARBA00022777"/>
    </source>
</evidence>
<accession>A0A1M6FFW9</accession>
<dbReference type="SMART" id="SM00387">
    <property type="entry name" value="HATPase_c"/>
    <property type="match status" value="1"/>
</dbReference>
<reference evidence="8 9" key="1">
    <citation type="submission" date="2016-11" db="EMBL/GenBank/DDBJ databases">
        <authorList>
            <person name="Jaros S."/>
            <person name="Januszkiewicz K."/>
            <person name="Wedrychowicz H."/>
        </authorList>
    </citation>
    <scope>NUCLEOTIDE SEQUENCE [LARGE SCALE GENOMIC DNA]</scope>
    <source>
        <strain evidence="8 9">DSM 19022</strain>
    </source>
</reference>
<dbReference type="PRINTS" id="PR00344">
    <property type="entry name" value="BCTRLSENSOR"/>
</dbReference>
<feature type="domain" description="Histidine kinase" evidence="7">
    <location>
        <begin position="306"/>
        <end position="416"/>
    </location>
</feature>
<gene>
    <name evidence="8" type="ORF">SAMN02745176_01944</name>
</gene>